<comment type="caution">
    <text evidence="7">The sequence shown here is derived from an EMBL/GenBank/DDBJ whole genome shotgun (WGS) entry which is preliminary data.</text>
</comment>
<evidence type="ECO:0000256" key="1">
    <source>
        <dbReference type="ARBA" id="ARBA00001946"/>
    </source>
</evidence>
<keyword evidence="3 5" id="KW-0460">Magnesium</keyword>
<proteinExistence type="predicted"/>
<gene>
    <name evidence="7" type="ORF">DFH08DRAFT_835122</name>
</gene>
<feature type="binding site" evidence="4">
    <location>
        <position position="97"/>
    </location>
    <ligand>
        <name>substrate</name>
    </ligand>
</feature>
<dbReference type="PIRSF" id="PIRSF015582">
    <property type="entry name" value="Cit_lyase_B"/>
    <property type="match status" value="1"/>
</dbReference>
<dbReference type="AlphaFoldDB" id="A0AAD7ARX7"/>
<evidence type="ECO:0000256" key="5">
    <source>
        <dbReference type="PIRSR" id="PIRSR015582-2"/>
    </source>
</evidence>
<keyword evidence="7" id="KW-0456">Lyase</keyword>
<dbReference type="PANTHER" id="PTHR32308:SF0">
    <property type="entry name" value="HPCH_HPAI ALDOLASE_CITRATE LYASE DOMAIN-CONTAINING PROTEIN"/>
    <property type="match status" value="1"/>
</dbReference>
<dbReference type="SUPFAM" id="SSF51621">
    <property type="entry name" value="Phosphoenolpyruvate/pyruvate domain"/>
    <property type="match status" value="1"/>
</dbReference>
<feature type="domain" description="HpcH/HpaI aldolase/citrate lyase" evidence="6">
    <location>
        <begin position="33"/>
        <end position="257"/>
    </location>
</feature>
<dbReference type="PANTHER" id="PTHR32308">
    <property type="entry name" value="LYASE BETA SUBUNIT, PUTATIVE (AFU_ORTHOLOGUE AFUA_4G13030)-RELATED"/>
    <property type="match status" value="1"/>
</dbReference>
<dbReference type="GO" id="GO:0016829">
    <property type="term" value="F:lyase activity"/>
    <property type="evidence" value="ECO:0007669"/>
    <property type="project" value="UniProtKB-KW"/>
</dbReference>
<dbReference type="Pfam" id="PF03328">
    <property type="entry name" value="HpcH_HpaI"/>
    <property type="match status" value="1"/>
</dbReference>
<protein>
    <submittedName>
        <fullName evidence="7">Citrate lyase beta subunit</fullName>
    </submittedName>
</protein>
<dbReference type="InterPro" id="IPR011206">
    <property type="entry name" value="Citrate_lyase_beta/mcl1/mcl2"/>
</dbReference>
<dbReference type="Gene3D" id="3.20.20.60">
    <property type="entry name" value="Phosphoenolpyruvate-binding domains"/>
    <property type="match status" value="1"/>
</dbReference>
<feature type="binding site" evidence="4">
    <location>
        <position position="155"/>
    </location>
    <ligand>
        <name>substrate</name>
    </ligand>
</feature>
<evidence type="ECO:0000259" key="6">
    <source>
        <dbReference type="Pfam" id="PF03328"/>
    </source>
</evidence>
<comment type="cofactor">
    <cofactor evidence="1">
        <name>Mg(2+)</name>
        <dbReference type="ChEBI" id="CHEBI:18420"/>
    </cofactor>
</comment>
<dbReference type="GO" id="GO:0006107">
    <property type="term" value="P:oxaloacetate metabolic process"/>
    <property type="evidence" value="ECO:0007669"/>
    <property type="project" value="TreeGrafter"/>
</dbReference>
<keyword evidence="8" id="KW-1185">Reference proteome</keyword>
<evidence type="ECO:0000313" key="7">
    <source>
        <dbReference type="EMBL" id="KAJ7366669.1"/>
    </source>
</evidence>
<sequence>MFSRLNLKPTLALKRSVRSLNTSSIPPAVSLKRSYLYVPSSSDRMLEKSLSTRSDMIIYDLEDSVPPSAADKTAARARLSAFLGRGDLPPRERVAVRVNDISTPFFRDDISQIVTSKSVGSLVLPKVHSAEDLNTVSTAIRDANGNALGLVASIESARASWNLGAIAAWKSEFGKLGGALTALLFAAEDYCADTSILRSSSRHELLYTRSSIVIAAKAFGLEAIDMVCVNYKDLEYLKDECRDGRQLGFTGKQAIHPSQVDVIQSAFVPTAAEIERAAKIVHRMEREHALNRGAAGLEGEMIDKPMILQAEKVLRIARAADLKIPYLDSES</sequence>
<dbReference type="InterPro" id="IPR005000">
    <property type="entry name" value="Aldolase/citrate-lyase_domain"/>
</dbReference>
<accession>A0AAD7ARX7</accession>
<reference evidence="7" key="1">
    <citation type="submission" date="2023-03" db="EMBL/GenBank/DDBJ databases">
        <title>Massive genome expansion in bonnet fungi (Mycena s.s.) driven by repeated elements and novel gene families across ecological guilds.</title>
        <authorList>
            <consortium name="Lawrence Berkeley National Laboratory"/>
            <person name="Harder C.B."/>
            <person name="Miyauchi S."/>
            <person name="Viragh M."/>
            <person name="Kuo A."/>
            <person name="Thoen E."/>
            <person name="Andreopoulos B."/>
            <person name="Lu D."/>
            <person name="Skrede I."/>
            <person name="Drula E."/>
            <person name="Henrissat B."/>
            <person name="Morin E."/>
            <person name="Kohler A."/>
            <person name="Barry K."/>
            <person name="LaButti K."/>
            <person name="Morin E."/>
            <person name="Salamov A."/>
            <person name="Lipzen A."/>
            <person name="Mereny Z."/>
            <person name="Hegedus B."/>
            <person name="Baldrian P."/>
            <person name="Stursova M."/>
            <person name="Weitz H."/>
            <person name="Taylor A."/>
            <person name="Grigoriev I.V."/>
            <person name="Nagy L.G."/>
            <person name="Martin F."/>
            <person name="Kauserud H."/>
        </authorList>
    </citation>
    <scope>NUCLEOTIDE SEQUENCE</scope>
    <source>
        <strain evidence="7">CBHHK002</strain>
    </source>
</reference>
<evidence type="ECO:0000313" key="8">
    <source>
        <dbReference type="Proteomes" id="UP001218218"/>
    </source>
</evidence>
<dbReference type="InterPro" id="IPR040442">
    <property type="entry name" value="Pyrv_kinase-like_dom_sf"/>
</dbReference>
<feature type="binding site" evidence="5">
    <location>
        <position position="189"/>
    </location>
    <ligand>
        <name>Mg(2+)</name>
        <dbReference type="ChEBI" id="CHEBI:18420"/>
    </ligand>
</feature>
<organism evidence="7 8">
    <name type="scientific">Mycena albidolilacea</name>
    <dbReference type="NCBI Taxonomy" id="1033008"/>
    <lineage>
        <taxon>Eukaryota</taxon>
        <taxon>Fungi</taxon>
        <taxon>Dikarya</taxon>
        <taxon>Basidiomycota</taxon>
        <taxon>Agaricomycotina</taxon>
        <taxon>Agaricomycetes</taxon>
        <taxon>Agaricomycetidae</taxon>
        <taxon>Agaricales</taxon>
        <taxon>Marasmiineae</taxon>
        <taxon>Mycenaceae</taxon>
        <taxon>Mycena</taxon>
    </lineage>
</organism>
<dbReference type="InterPro" id="IPR015813">
    <property type="entry name" value="Pyrv/PenolPyrv_kinase-like_dom"/>
</dbReference>
<evidence type="ECO:0000256" key="2">
    <source>
        <dbReference type="ARBA" id="ARBA00022723"/>
    </source>
</evidence>
<dbReference type="EMBL" id="JARIHO010000002">
    <property type="protein sequence ID" value="KAJ7366669.1"/>
    <property type="molecule type" value="Genomic_DNA"/>
</dbReference>
<dbReference type="Proteomes" id="UP001218218">
    <property type="component" value="Unassembled WGS sequence"/>
</dbReference>
<dbReference type="GO" id="GO:0000287">
    <property type="term" value="F:magnesium ion binding"/>
    <property type="evidence" value="ECO:0007669"/>
    <property type="project" value="TreeGrafter"/>
</dbReference>
<feature type="binding site" evidence="5">
    <location>
        <position position="155"/>
    </location>
    <ligand>
        <name>Mg(2+)</name>
        <dbReference type="ChEBI" id="CHEBI:18420"/>
    </ligand>
</feature>
<keyword evidence="2 5" id="KW-0479">Metal-binding</keyword>
<name>A0AAD7ARX7_9AGAR</name>
<evidence type="ECO:0000256" key="3">
    <source>
        <dbReference type="ARBA" id="ARBA00022842"/>
    </source>
</evidence>
<evidence type="ECO:0000256" key="4">
    <source>
        <dbReference type="PIRSR" id="PIRSR015582-1"/>
    </source>
</evidence>